<organism evidence="9 10">
    <name type="scientific">Penicillium canescens</name>
    <dbReference type="NCBI Taxonomy" id="5083"/>
    <lineage>
        <taxon>Eukaryota</taxon>
        <taxon>Fungi</taxon>
        <taxon>Dikarya</taxon>
        <taxon>Ascomycota</taxon>
        <taxon>Pezizomycotina</taxon>
        <taxon>Eurotiomycetes</taxon>
        <taxon>Eurotiomycetidae</taxon>
        <taxon>Eurotiales</taxon>
        <taxon>Aspergillaceae</taxon>
        <taxon>Penicillium</taxon>
    </lineage>
</organism>
<dbReference type="AlphaFoldDB" id="A0AAD6I8A6"/>
<evidence type="ECO:0000256" key="2">
    <source>
        <dbReference type="ARBA" id="ARBA00004286"/>
    </source>
</evidence>
<comment type="caution">
    <text evidence="9">The sequence shown here is derived from an EMBL/GenBank/DDBJ whole genome shotgun (WGS) entry which is preliminary data.</text>
</comment>
<name>A0AAD6I8A6_PENCN</name>
<evidence type="ECO:0000256" key="5">
    <source>
        <dbReference type="ARBA" id="ARBA00022679"/>
    </source>
</evidence>
<dbReference type="Proteomes" id="UP001219568">
    <property type="component" value="Unassembled WGS sequence"/>
</dbReference>
<evidence type="ECO:0000313" key="9">
    <source>
        <dbReference type="EMBL" id="KAJ6034901.1"/>
    </source>
</evidence>
<evidence type="ECO:0000256" key="4">
    <source>
        <dbReference type="ARBA" id="ARBA00022603"/>
    </source>
</evidence>
<dbReference type="Gene3D" id="2.170.270.10">
    <property type="entry name" value="SET domain"/>
    <property type="match status" value="1"/>
</dbReference>
<dbReference type="GO" id="GO:0005694">
    <property type="term" value="C:chromosome"/>
    <property type="evidence" value="ECO:0007669"/>
    <property type="project" value="UniProtKB-SubCell"/>
</dbReference>
<keyword evidence="4" id="KW-0489">Methyltransferase</keyword>
<dbReference type="EMBL" id="JAQJZL010000010">
    <property type="protein sequence ID" value="KAJ6034901.1"/>
    <property type="molecule type" value="Genomic_DNA"/>
</dbReference>
<dbReference type="GO" id="GO:0008168">
    <property type="term" value="F:methyltransferase activity"/>
    <property type="evidence" value="ECO:0007669"/>
    <property type="project" value="UniProtKB-KW"/>
</dbReference>
<dbReference type="InterPro" id="IPR001214">
    <property type="entry name" value="SET_dom"/>
</dbReference>
<dbReference type="SUPFAM" id="SSF82199">
    <property type="entry name" value="SET domain"/>
    <property type="match status" value="1"/>
</dbReference>
<protein>
    <recommendedName>
        <fullName evidence="8">SET domain-containing protein</fullName>
    </recommendedName>
</protein>
<comment type="subcellular location">
    <subcellularLocation>
        <location evidence="2">Chromosome</location>
    </subcellularLocation>
    <subcellularLocation>
        <location evidence="1">Nucleus</location>
    </subcellularLocation>
</comment>
<keyword evidence="5" id="KW-0808">Transferase</keyword>
<dbReference type="InterPro" id="IPR050777">
    <property type="entry name" value="SET2_Histone-Lys_MeTrsfase"/>
</dbReference>
<evidence type="ECO:0000259" key="8">
    <source>
        <dbReference type="PROSITE" id="PS50280"/>
    </source>
</evidence>
<dbReference type="PANTHER" id="PTHR22884">
    <property type="entry name" value="SET DOMAIN PROTEINS"/>
    <property type="match status" value="1"/>
</dbReference>
<keyword evidence="6" id="KW-0949">S-adenosyl-L-methionine</keyword>
<dbReference type="GO" id="GO:0005634">
    <property type="term" value="C:nucleus"/>
    <property type="evidence" value="ECO:0007669"/>
    <property type="project" value="UniProtKB-SubCell"/>
</dbReference>
<gene>
    <name evidence="9" type="ORF">N7460_009076</name>
</gene>
<dbReference type="PROSITE" id="PS50280">
    <property type="entry name" value="SET"/>
    <property type="match status" value="1"/>
</dbReference>
<evidence type="ECO:0000256" key="1">
    <source>
        <dbReference type="ARBA" id="ARBA00004123"/>
    </source>
</evidence>
<evidence type="ECO:0000256" key="6">
    <source>
        <dbReference type="ARBA" id="ARBA00022691"/>
    </source>
</evidence>
<evidence type="ECO:0000313" key="10">
    <source>
        <dbReference type="Proteomes" id="UP001219568"/>
    </source>
</evidence>
<dbReference type="GO" id="GO:0032259">
    <property type="term" value="P:methylation"/>
    <property type="evidence" value="ECO:0007669"/>
    <property type="project" value="UniProtKB-KW"/>
</dbReference>
<dbReference type="Pfam" id="PF00856">
    <property type="entry name" value="SET"/>
    <property type="match status" value="1"/>
</dbReference>
<reference evidence="9" key="1">
    <citation type="journal article" date="2023" name="IMA Fungus">
        <title>Comparative genomic study of the Penicillium genus elucidates a diverse pangenome and 15 lateral gene transfer events.</title>
        <authorList>
            <person name="Petersen C."/>
            <person name="Sorensen T."/>
            <person name="Nielsen M.R."/>
            <person name="Sondergaard T.E."/>
            <person name="Sorensen J.L."/>
            <person name="Fitzpatrick D.A."/>
            <person name="Frisvad J.C."/>
            <person name="Nielsen K.L."/>
        </authorList>
    </citation>
    <scope>NUCLEOTIDE SEQUENCE</scope>
    <source>
        <strain evidence="9">IBT 15450</strain>
    </source>
</reference>
<evidence type="ECO:0000256" key="7">
    <source>
        <dbReference type="ARBA" id="ARBA00023242"/>
    </source>
</evidence>
<reference evidence="9" key="2">
    <citation type="submission" date="2023-01" db="EMBL/GenBank/DDBJ databases">
        <authorList>
            <person name="Petersen C."/>
        </authorList>
    </citation>
    <scope>NUCLEOTIDE SEQUENCE</scope>
    <source>
        <strain evidence="9">IBT 15450</strain>
    </source>
</reference>
<accession>A0AAD6I8A6</accession>
<keyword evidence="7" id="KW-0539">Nucleus</keyword>
<feature type="domain" description="SET" evidence="8">
    <location>
        <begin position="231"/>
        <end position="347"/>
    </location>
</feature>
<proteinExistence type="predicted"/>
<evidence type="ECO:0000256" key="3">
    <source>
        <dbReference type="ARBA" id="ARBA00022454"/>
    </source>
</evidence>
<keyword evidence="3" id="KW-0158">Chromosome</keyword>
<sequence>MYFDINSLCSLQIIVQTENDVAVITPWQNQMDEAKNSVHLEVLNYIEKYEKLENAPADEGHGINRLHQFVEAYGWRLLSICLHAESFRRAFRNTKDRVWNTLFSFIGENQLSLEVFAISRQLQWRDPLEYVRVTIKKLNGLPSLMEALSEQSNWGSQITHPHDVAITLNGEVQNTYFKGKPRTVIYENFWNSAKWSSPDPTLRTSLTNVVDCIFCLSKEPCACRLVPLAGGMVELREYPLKGIGVRTLANFKRDDILDVFVGEIYPSEEICDDDPDQAYALTQFPNERDPGVAEILPHFKGNWTRFINHSCQPSTCFMTRHVGDRVVTTVEAIRHISVFEELTINYGDSYWMGEDRECQCKHWNCISRV</sequence>
<keyword evidence="10" id="KW-1185">Reference proteome</keyword>
<dbReference type="InterPro" id="IPR046341">
    <property type="entry name" value="SET_dom_sf"/>
</dbReference>
<dbReference type="SMART" id="SM00317">
    <property type="entry name" value="SET"/>
    <property type="match status" value="1"/>
</dbReference>